<feature type="non-terminal residue" evidence="2">
    <location>
        <position position="65"/>
    </location>
</feature>
<sequence length="65" mass="7132">MIQSEWSSFLEERGCGIEVFTTTSDPPQSNQDALEVSTTTSYPPKSTQDALEVTIHPAASKIFPE</sequence>
<reference evidence="2 3" key="1">
    <citation type="journal article" date="2021" name="BMC Genomics">
        <title>Datura genome reveals duplications of psychoactive alkaloid biosynthetic genes and high mutation rate following tissue culture.</title>
        <authorList>
            <person name="Rajewski A."/>
            <person name="Carter-House D."/>
            <person name="Stajich J."/>
            <person name="Litt A."/>
        </authorList>
    </citation>
    <scope>NUCLEOTIDE SEQUENCE [LARGE SCALE GENOMIC DNA]</scope>
    <source>
        <strain evidence="2">AR-01</strain>
    </source>
</reference>
<organism evidence="2 3">
    <name type="scientific">Datura stramonium</name>
    <name type="common">Jimsonweed</name>
    <name type="synonym">Common thornapple</name>
    <dbReference type="NCBI Taxonomy" id="4076"/>
    <lineage>
        <taxon>Eukaryota</taxon>
        <taxon>Viridiplantae</taxon>
        <taxon>Streptophyta</taxon>
        <taxon>Embryophyta</taxon>
        <taxon>Tracheophyta</taxon>
        <taxon>Spermatophyta</taxon>
        <taxon>Magnoliopsida</taxon>
        <taxon>eudicotyledons</taxon>
        <taxon>Gunneridae</taxon>
        <taxon>Pentapetalae</taxon>
        <taxon>asterids</taxon>
        <taxon>lamiids</taxon>
        <taxon>Solanales</taxon>
        <taxon>Solanaceae</taxon>
        <taxon>Solanoideae</taxon>
        <taxon>Datureae</taxon>
        <taxon>Datura</taxon>
    </lineage>
</organism>
<comment type="caution">
    <text evidence="2">The sequence shown here is derived from an EMBL/GenBank/DDBJ whole genome shotgun (WGS) entry which is preliminary data.</text>
</comment>
<proteinExistence type="predicted"/>
<keyword evidence="3" id="KW-1185">Reference proteome</keyword>
<evidence type="ECO:0000313" key="3">
    <source>
        <dbReference type="Proteomes" id="UP000823775"/>
    </source>
</evidence>
<dbReference type="EMBL" id="JACEIK010003879">
    <property type="protein sequence ID" value="MCD9643413.1"/>
    <property type="molecule type" value="Genomic_DNA"/>
</dbReference>
<accession>A0ABS8V8P2</accession>
<evidence type="ECO:0000313" key="2">
    <source>
        <dbReference type="EMBL" id="MCD9643413.1"/>
    </source>
</evidence>
<protein>
    <submittedName>
        <fullName evidence="2">Uncharacterized protein</fullName>
    </submittedName>
</protein>
<dbReference type="Proteomes" id="UP000823775">
    <property type="component" value="Unassembled WGS sequence"/>
</dbReference>
<name>A0ABS8V8P2_DATST</name>
<gene>
    <name evidence="2" type="ORF">HAX54_030863</name>
</gene>
<feature type="region of interest" description="Disordered" evidence="1">
    <location>
        <begin position="20"/>
        <end position="48"/>
    </location>
</feature>
<evidence type="ECO:0000256" key="1">
    <source>
        <dbReference type="SAM" id="MobiDB-lite"/>
    </source>
</evidence>